<dbReference type="RefSeq" id="WP_054671924.1">
    <property type="nucleotide sequence ID" value="NZ_BMOF01000001.1"/>
</dbReference>
<keyword evidence="1" id="KW-0812">Transmembrane</keyword>
<comment type="caution">
    <text evidence="2">The sequence shown here is derived from an EMBL/GenBank/DDBJ whole genome shotgun (WGS) entry which is preliminary data.</text>
</comment>
<gene>
    <name evidence="2" type="ORF">GCM10007043_01360</name>
</gene>
<feature type="transmembrane region" description="Helical" evidence="1">
    <location>
        <begin position="64"/>
        <end position="87"/>
    </location>
</feature>
<evidence type="ECO:0000256" key="1">
    <source>
        <dbReference type="SAM" id="Phobius"/>
    </source>
</evidence>
<dbReference type="AlphaFoldDB" id="A0A8J3B9Q3"/>
<organism evidence="2 3">
    <name type="scientific">Calditerricola satsumensis</name>
    <dbReference type="NCBI Taxonomy" id="373054"/>
    <lineage>
        <taxon>Bacteria</taxon>
        <taxon>Bacillati</taxon>
        <taxon>Bacillota</taxon>
        <taxon>Bacilli</taxon>
        <taxon>Bacillales</taxon>
        <taxon>Bacillaceae</taxon>
        <taxon>Calditerricola</taxon>
    </lineage>
</organism>
<evidence type="ECO:0000313" key="3">
    <source>
        <dbReference type="Proteomes" id="UP000637720"/>
    </source>
</evidence>
<accession>A0A8J3B9Q3</accession>
<feature type="transmembrane region" description="Helical" evidence="1">
    <location>
        <begin position="35"/>
        <end position="52"/>
    </location>
</feature>
<sequence length="148" mass="15885">MRKALAALGVHLLVCAVIGSAFVFAYDVIPAAYRFLFHLSLTAVAITLYVWGGRRLARQANRPCHALAVLAPSLLVLAVWLACWSVSQFDASAAGLEWIGYLMANASFYPLLTLSTVAAPVLVFALGALLPSALLWLGWKSVRLRAAS</sequence>
<reference evidence="2" key="1">
    <citation type="journal article" date="2014" name="Int. J. Syst. Evol. Microbiol.">
        <title>Complete genome sequence of Corynebacterium casei LMG S-19264T (=DSM 44701T), isolated from a smear-ripened cheese.</title>
        <authorList>
            <consortium name="US DOE Joint Genome Institute (JGI-PGF)"/>
            <person name="Walter F."/>
            <person name="Albersmeier A."/>
            <person name="Kalinowski J."/>
            <person name="Ruckert C."/>
        </authorList>
    </citation>
    <scope>NUCLEOTIDE SEQUENCE</scope>
    <source>
        <strain evidence="2">JCM 14719</strain>
    </source>
</reference>
<evidence type="ECO:0000313" key="2">
    <source>
        <dbReference type="EMBL" id="GGJ91374.1"/>
    </source>
</evidence>
<name>A0A8J3B9Q3_9BACI</name>
<keyword evidence="3" id="KW-1185">Reference proteome</keyword>
<keyword evidence="1" id="KW-0472">Membrane</keyword>
<keyword evidence="1" id="KW-1133">Transmembrane helix</keyword>
<reference evidence="2" key="2">
    <citation type="submission" date="2020-09" db="EMBL/GenBank/DDBJ databases">
        <authorList>
            <person name="Sun Q."/>
            <person name="Ohkuma M."/>
        </authorList>
    </citation>
    <scope>NUCLEOTIDE SEQUENCE</scope>
    <source>
        <strain evidence="2">JCM 14719</strain>
    </source>
</reference>
<dbReference type="EMBL" id="BMOF01000001">
    <property type="protein sequence ID" value="GGJ91374.1"/>
    <property type="molecule type" value="Genomic_DNA"/>
</dbReference>
<protein>
    <submittedName>
        <fullName evidence="2">Uncharacterized protein</fullName>
    </submittedName>
</protein>
<feature type="transmembrane region" description="Helical" evidence="1">
    <location>
        <begin position="107"/>
        <end position="137"/>
    </location>
</feature>
<dbReference type="Proteomes" id="UP000637720">
    <property type="component" value="Unassembled WGS sequence"/>
</dbReference>
<proteinExistence type="predicted"/>